<dbReference type="FunFam" id="2.10.110.10:FF:000047">
    <property type="entry name" value="lipoma-preferred partner isoform X1"/>
    <property type="match status" value="1"/>
</dbReference>
<keyword evidence="17" id="KW-1185">Reference proteome</keyword>
<feature type="compositionally biased region" description="Low complexity" evidence="14">
    <location>
        <begin position="42"/>
        <end position="79"/>
    </location>
</feature>
<keyword evidence="5 13" id="KW-0479">Metal-binding</keyword>
<reference evidence="16" key="2">
    <citation type="journal article" date="2022" name="Res Sq">
        <title>Comparative Genomics Reveals Insights into the Divergent Evolution of Astigmatic Mites and Household Pest Adaptations.</title>
        <authorList>
            <person name="Xiong Q."/>
            <person name="Wan A.T.-Y."/>
            <person name="Liu X.-Y."/>
            <person name="Fung C.S.-H."/>
            <person name="Xiao X."/>
            <person name="Malainual N."/>
            <person name="Hou J."/>
            <person name="Wang L."/>
            <person name="Wang M."/>
            <person name="Yang K."/>
            <person name="Cui Y."/>
            <person name="Leung E."/>
            <person name="Nong W."/>
            <person name="Shin S.-K."/>
            <person name="Au S."/>
            <person name="Jeong K.Y."/>
            <person name="Chew F.T."/>
            <person name="Hui J."/>
            <person name="Leung T.F."/>
            <person name="Tungtrongchitr A."/>
            <person name="Zhong N."/>
            <person name="Liu Z."/>
            <person name="Tsui S."/>
        </authorList>
    </citation>
    <scope>NUCLEOTIDE SEQUENCE</scope>
    <source>
        <strain evidence="16">Derf</strain>
        <tissue evidence="16">Whole organism</tissue>
    </source>
</reference>
<dbReference type="SMART" id="SM00132">
    <property type="entry name" value="LIM"/>
    <property type="match status" value="3"/>
</dbReference>
<evidence type="ECO:0000256" key="2">
    <source>
        <dbReference type="ARBA" id="ARBA00004246"/>
    </source>
</evidence>
<dbReference type="PANTHER" id="PTHR24207:SF2">
    <property type="entry name" value="ZYX102 PROTEIN"/>
    <property type="match status" value="1"/>
</dbReference>
<evidence type="ECO:0000313" key="16">
    <source>
        <dbReference type="EMBL" id="KAH9522645.1"/>
    </source>
</evidence>
<evidence type="ECO:0000256" key="9">
    <source>
        <dbReference type="ARBA" id="ARBA00022949"/>
    </source>
</evidence>
<evidence type="ECO:0000256" key="10">
    <source>
        <dbReference type="ARBA" id="ARBA00023038"/>
    </source>
</evidence>
<dbReference type="GO" id="GO:0098609">
    <property type="term" value="P:cell-cell adhesion"/>
    <property type="evidence" value="ECO:0007669"/>
    <property type="project" value="TreeGrafter"/>
</dbReference>
<evidence type="ECO:0000256" key="14">
    <source>
        <dbReference type="SAM" id="MobiDB-lite"/>
    </source>
</evidence>
<feature type="domain" description="LIM zinc-binding" evidence="15">
    <location>
        <begin position="448"/>
        <end position="508"/>
    </location>
</feature>
<evidence type="ECO:0000256" key="5">
    <source>
        <dbReference type="ARBA" id="ARBA00022723"/>
    </source>
</evidence>
<keyword evidence="6" id="KW-0677">Repeat</keyword>
<dbReference type="PROSITE" id="PS00478">
    <property type="entry name" value="LIM_DOMAIN_1"/>
    <property type="match status" value="1"/>
</dbReference>
<evidence type="ECO:0000256" key="3">
    <source>
        <dbReference type="ARBA" id="ARBA00009611"/>
    </source>
</evidence>
<feature type="domain" description="LIM zinc-binding" evidence="15">
    <location>
        <begin position="509"/>
        <end position="578"/>
    </location>
</feature>
<feature type="region of interest" description="Disordered" evidence="14">
    <location>
        <begin position="1"/>
        <end position="22"/>
    </location>
</feature>
<dbReference type="AlphaFoldDB" id="A0A922I8K0"/>
<comment type="similarity">
    <text evidence="3">Belongs to the zyxin/ajuba family.</text>
</comment>
<name>A0A922I8K0_DERFA</name>
<dbReference type="CDD" id="cd09354">
    <property type="entry name" value="LIM2_LPP"/>
    <property type="match status" value="1"/>
</dbReference>
<evidence type="ECO:0000256" key="13">
    <source>
        <dbReference type="PROSITE-ProRule" id="PRU00125"/>
    </source>
</evidence>
<keyword evidence="8" id="KW-0130">Cell adhesion</keyword>
<dbReference type="FunFam" id="2.10.110.10:FF:000057">
    <property type="entry name" value="Zyxin"/>
    <property type="match status" value="1"/>
</dbReference>
<reference evidence="16" key="1">
    <citation type="submission" date="2013-05" db="EMBL/GenBank/DDBJ databases">
        <authorList>
            <person name="Yim A.K.Y."/>
            <person name="Chan T.F."/>
            <person name="Ji K.M."/>
            <person name="Liu X.Y."/>
            <person name="Zhou J.W."/>
            <person name="Li R.Q."/>
            <person name="Yang K.Y."/>
            <person name="Li J."/>
            <person name="Li M."/>
            <person name="Law P.T.W."/>
            <person name="Wu Y.L."/>
            <person name="Cai Z.L."/>
            <person name="Qin H."/>
            <person name="Bao Y."/>
            <person name="Leung R.K.K."/>
            <person name="Ng P.K.S."/>
            <person name="Zou J."/>
            <person name="Zhong X.J."/>
            <person name="Ran P.X."/>
            <person name="Zhong N.S."/>
            <person name="Liu Z.G."/>
            <person name="Tsui S.K.W."/>
        </authorList>
    </citation>
    <scope>NUCLEOTIDE SEQUENCE</scope>
    <source>
        <strain evidence="16">Derf</strain>
        <tissue evidence="16">Whole organism</tissue>
    </source>
</reference>
<keyword evidence="4" id="KW-0963">Cytoplasm</keyword>
<dbReference type="GO" id="GO:0001725">
    <property type="term" value="C:stress fiber"/>
    <property type="evidence" value="ECO:0007669"/>
    <property type="project" value="TreeGrafter"/>
</dbReference>
<evidence type="ECO:0000256" key="12">
    <source>
        <dbReference type="ARBA" id="ARBA00039396"/>
    </source>
</evidence>
<dbReference type="GO" id="GO:0046872">
    <property type="term" value="F:metal ion binding"/>
    <property type="evidence" value="ECO:0007669"/>
    <property type="project" value="UniProtKB-KW"/>
</dbReference>
<dbReference type="Gene3D" id="2.10.110.10">
    <property type="entry name" value="Cysteine Rich Protein"/>
    <property type="match status" value="3"/>
</dbReference>
<evidence type="ECO:0000256" key="6">
    <source>
        <dbReference type="ARBA" id="ARBA00022737"/>
    </source>
</evidence>
<keyword evidence="10 13" id="KW-0440">LIM domain</keyword>
<dbReference type="FunFam" id="2.10.110.10:FF:000027">
    <property type="entry name" value="lipoma-preferred partner isoform X1"/>
    <property type="match status" value="1"/>
</dbReference>
<dbReference type="CDD" id="cd09437">
    <property type="entry name" value="LIM3_LPP"/>
    <property type="match status" value="1"/>
</dbReference>
<evidence type="ECO:0000259" key="15">
    <source>
        <dbReference type="PROSITE" id="PS50023"/>
    </source>
</evidence>
<dbReference type="PANTHER" id="PTHR24207">
    <property type="entry name" value="ZYX102 PROTEIN"/>
    <property type="match status" value="1"/>
</dbReference>
<evidence type="ECO:0000256" key="8">
    <source>
        <dbReference type="ARBA" id="ARBA00022889"/>
    </source>
</evidence>
<organism evidence="16 17">
    <name type="scientific">Dermatophagoides farinae</name>
    <name type="common">American house dust mite</name>
    <dbReference type="NCBI Taxonomy" id="6954"/>
    <lineage>
        <taxon>Eukaryota</taxon>
        <taxon>Metazoa</taxon>
        <taxon>Ecdysozoa</taxon>
        <taxon>Arthropoda</taxon>
        <taxon>Chelicerata</taxon>
        <taxon>Arachnida</taxon>
        <taxon>Acari</taxon>
        <taxon>Acariformes</taxon>
        <taxon>Sarcoptiformes</taxon>
        <taxon>Astigmata</taxon>
        <taxon>Psoroptidia</taxon>
        <taxon>Analgoidea</taxon>
        <taxon>Pyroglyphidae</taxon>
        <taxon>Dermatophagoidinae</taxon>
        <taxon>Dermatophagoides</taxon>
    </lineage>
</organism>
<evidence type="ECO:0000256" key="1">
    <source>
        <dbReference type="ARBA" id="ARBA00004245"/>
    </source>
</evidence>
<gene>
    <name evidence="16" type="primary">RNF41_1</name>
    <name evidence="16" type="ORF">DERF_006212</name>
</gene>
<proteinExistence type="inferred from homology"/>
<dbReference type="GO" id="GO:0005925">
    <property type="term" value="C:focal adhesion"/>
    <property type="evidence" value="ECO:0007669"/>
    <property type="project" value="UniProtKB-SubCell"/>
</dbReference>
<evidence type="ECO:0000256" key="4">
    <source>
        <dbReference type="ARBA" id="ARBA00022490"/>
    </source>
</evidence>
<protein>
    <recommendedName>
        <fullName evidence="12">Zyxin</fullName>
    </recommendedName>
</protein>
<keyword evidence="11" id="KW-0206">Cytoskeleton</keyword>
<dbReference type="InterPro" id="IPR001781">
    <property type="entry name" value="Znf_LIM"/>
</dbReference>
<feature type="region of interest" description="Disordered" evidence="14">
    <location>
        <begin position="170"/>
        <end position="207"/>
    </location>
</feature>
<dbReference type="SUPFAM" id="SSF57716">
    <property type="entry name" value="Glucocorticoid receptor-like (DNA-binding domain)"/>
    <property type="match status" value="3"/>
</dbReference>
<dbReference type="Pfam" id="PF00412">
    <property type="entry name" value="LIM"/>
    <property type="match status" value="3"/>
</dbReference>
<feature type="region of interest" description="Disordered" evidence="14">
    <location>
        <begin position="42"/>
        <end position="114"/>
    </location>
</feature>
<comment type="subcellular location">
    <subcellularLocation>
        <location evidence="2">Cell junction</location>
        <location evidence="2">Focal adhesion</location>
    </subcellularLocation>
    <subcellularLocation>
        <location evidence="1">Cytoplasm</location>
        <location evidence="1">Cytoskeleton</location>
    </subcellularLocation>
</comment>
<dbReference type="PROSITE" id="PS50023">
    <property type="entry name" value="LIM_DOMAIN_2"/>
    <property type="match status" value="3"/>
</dbReference>
<keyword evidence="9" id="KW-0965">Cell junction</keyword>
<comment type="caution">
    <text evidence="16">The sequence shown here is derived from an EMBL/GenBank/DDBJ whole genome shotgun (WGS) entry which is preliminary data.</text>
</comment>
<keyword evidence="7 13" id="KW-0862">Zinc</keyword>
<feature type="domain" description="LIM zinc-binding" evidence="15">
    <location>
        <begin position="388"/>
        <end position="447"/>
    </location>
</feature>
<sequence length="581" mass="65313">MSYYSIPNKIPNSHDYHPQNRAINNRENPTIISSSSNIIYSNSITNDSGRSSLPPQQPYQSSPHLYSRNYGNNNNNNNNPMINHEIFNQNNNYEDLDNLSLPPPPPPSFLANPGKKFPLPPVDLENSKNSATYANLIDTFSGLNIVNINDGNHHYTNQLNPAIENQNLQNQQSKYQPPPPPPQQTTTKSYNQSINPQSISNQSPLYGNVDDYRILKNTTNNNNSNTNDSIYGSKSKIQNIYDSIFEPLIVSSSTTTSSSLADNNNFKNRLSIDNQQQQRQKQYQPKINQPKSESAIYVNYNNNNIKNSNNNKNSQNVLKNQSLPNIKNYFHPTRSNTTTTTTISSSFINNSNNNNKTNIVKNQEEQVDHLTDLLVKSMENSGEIDFYGMCNKCGEKVVGEGSGCTAMEMVYHTQCFTCHGCNSELRGKSFYSMDNNPHCEQCYLNSLEKCSICEKPILDRILRATGKPYHPSCFTCVVCEKSLDGIPFTVDATNQVHCIDCFHNKFAPRCSVCEKPIIPEAGKTETVRVVALERSFHVNCYKCEDCDLLLSSEVEGRGCYPLDDHILCRGCNAKRVQAITG</sequence>
<feature type="compositionally biased region" description="Low complexity" evidence="14">
    <location>
        <begin position="184"/>
        <end position="204"/>
    </location>
</feature>
<evidence type="ECO:0000256" key="7">
    <source>
        <dbReference type="ARBA" id="ARBA00022833"/>
    </source>
</evidence>
<evidence type="ECO:0000256" key="11">
    <source>
        <dbReference type="ARBA" id="ARBA00023212"/>
    </source>
</evidence>
<accession>A0A922I8K0</accession>
<evidence type="ECO:0000313" key="17">
    <source>
        <dbReference type="Proteomes" id="UP000790347"/>
    </source>
</evidence>
<dbReference type="Proteomes" id="UP000790347">
    <property type="component" value="Unassembled WGS sequence"/>
</dbReference>
<dbReference type="EMBL" id="ASGP02000002">
    <property type="protein sequence ID" value="KAH9522645.1"/>
    <property type="molecule type" value="Genomic_DNA"/>
</dbReference>